<comment type="caution">
    <text evidence="1">The sequence shown here is derived from an EMBL/GenBank/DDBJ whole genome shotgun (WGS) entry which is preliminary data.</text>
</comment>
<dbReference type="Proteomes" id="UP001141183">
    <property type="component" value="Unassembled WGS sequence"/>
</dbReference>
<evidence type="ECO:0000313" key="2">
    <source>
        <dbReference type="Proteomes" id="UP001141183"/>
    </source>
</evidence>
<dbReference type="InterPro" id="IPR007391">
    <property type="entry name" value="Vancomycin_resist_VanW"/>
</dbReference>
<dbReference type="EMBL" id="JAMRYU010000005">
    <property type="protein sequence ID" value="MDC4239720.1"/>
    <property type="molecule type" value="Genomic_DNA"/>
</dbReference>
<dbReference type="Pfam" id="PF04294">
    <property type="entry name" value="VanW"/>
    <property type="match status" value="1"/>
</dbReference>
<dbReference type="AlphaFoldDB" id="A0A9X4AZL2"/>
<gene>
    <name evidence="1" type="ORF">NE398_06035</name>
</gene>
<keyword evidence="2" id="KW-1185">Reference proteome</keyword>
<dbReference type="PANTHER" id="PTHR35788">
    <property type="entry name" value="EXPORTED PROTEIN-RELATED"/>
    <property type="match status" value="1"/>
</dbReference>
<organism evidence="1 2">
    <name type="scientific">Clostridium tertium</name>
    <dbReference type="NCBI Taxonomy" id="1559"/>
    <lineage>
        <taxon>Bacteria</taxon>
        <taxon>Bacillati</taxon>
        <taxon>Bacillota</taxon>
        <taxon>Clostridia</taxon>
        <taxon>Eubacteriales</taxon>
        <taxon>Clostridiaceae</taxon>
        <taxon>Clostridium</taxon>
    </lineage>
</organism>
<dbReference type="RefSeq" id="WP_272470146.1">
    <property type="nucleotide sequence ID" value="NZ_JAMRYU010000005.1"/>
</dbReference>
<name>A0A9X4AZL2_9CLOT</name>
<proteinExistence type="predicted"/>
<reference evidence="1" key="1">
    <citation type="submission" date="2022-05" db="EMBL/GenBank/DDBJ databases">
        <title>Draft genome sequence of Clostridium tertium strain CP3 isolated from Peru.</title>
        <authorList>
            <person name="Hurtado R."/>
            <person name="Lima L."/>
            <person name="Sousa T."/>
            <person name="Jaiswal A.K."/>
            <person name="Tiwari S."/>
            <person name="Maturrano L."/>
            <person name="Brenig B."/>
            <person name="Azevedo V."/>
        </authorList>
    </citation>
    <scope>NUCLEOTIDE SEQUENCE</scope>
    <source>
        <strain evidence="1">CP3</strain>
    </source>
</reference>
<protein>
    <submittedName>
        <fullName evidence="1">VanW family protein</fullName>
    </submittedName>
</protein>
<evidence type="ECO:0000313" key="1">
    <source>
        <dbReference type="EMBL" id="MDC4239720.1"/>
    </source>
</evidence>
<dbReference type="PANTHER" id="PTHR35788:SF1">
    <property type="entry name" value="EXPORTED PROTEIN"/>
    <property type="match status" value="1"/>
</dbReference>
<sequence length="278" mass="33118">MPYFEKKPIKRSQLRLFLGQTYYKMKKYFYWWFSKNIYSKNIHKEDLDHVIFTHSTPLYRKLRNVDMYLQRNKVDNLRLAIKKLDGVTIMPGEYFSYWKLIGKPTYRKGYKDGVVLCPNGDFKPGVGGGLCQLSNLIYWITLHTPLAVTERYRHSHDVFPDVNRTQPFGSGATCFFNYLDLEIKNTTNKPYQLKLYLTNEKLVGEWRSIEKCNYRYEIYEKEHSIAPGFYGHYIRNNVIHRKVFNIVGEEINDEYVAENHAFMMYQPYLDNGNVTIDN</sequence>
<accession>A0A9X4AZL2</accession>
<dbReference type="InterPro" id="IPR052913">
    <property type="entry name" value="Glycopeptide_resist_protein"/>
</dbReference>